<accession>A0ABR5YD07</accession>
<comment type="caution">
    <text evidence="2">The sequence shown here is derived from an EMBL/GenBank/DDBJ whole genome shotgun (WGS) entry which is preliminary data.</text>
</comment>
<evidence type="ECO:0000313" key="3">
    <source>
        <dbReference type="Proteomes" id="UP000076609"/>
    </source>
</evidence>
<sequence>MRRRHPLPTRWLMTDERLGEALPAMVAKLPRGSGVVFRHYATPEGERRRKFTQVRRIARARGLVLLVAGPPLRGGDGVHGRKACKTKGLATRPVHSMRERIAAERAGVDGIFVSPVFPTRSHPGARALGRVRFQRLIVGARVPVIALGGMTAARARTLKGIAGWAAIDAWGSLPPA</sequence>
<organism evidence="2 3">
    <name type="scientific">Sphingomonas hankookensis</name>
    <dbReference type="NCBI Taxonomy" id="563996"/>
    <lineage>
        <taxon>Bacteria</taxon>
        <taxon>Pseudomonadati</taxon>
        <taxon>Pseudomonadota</taxon>
        <taxon>Alphaproteobacteria</taxon>
        <taxon>Sphingomonadales</taxon>
        <taxon>Sphingomonadaceae</taxon>
        <taxon>Sphingomonas</taxon>
    </lineage>
</organism>
<dbReference type="InterPro" id="IPR036206">
    <property type="entry name" value="ThiamineP_synth_sf"/>
</dbReference>
<evidence type="ECO:0000313" key="2">
    <source>
        <dbReference type="EMBL" id="KZE15005.1"/>
    </source>
</evidence>
<gene>
    <name evidence="2" type="ORF">AVT10_14220</name>
</gene>
<dbReference type="CDD" id="cd00564">
    <property type="entry name" value="TMP_TenI"/>
    <property type="match status" value="1"/>
</dbReference>
<dbReference type="Pfam" id="PF02581">
    <property type="entry name" value="TMP-TENI"/>
    <property type="match status" value="1"/>
</dbReference>
<dbReference type="Gene3D" id="3.20.20.70">
    <property type="entry name" value="Aldolase class I"/>
    <property type="match status" value="1"/>
</dbReference>
<dbReference type="RefSeq" id="WP_066689950.1">
    <property type="nucleotide sequence ID" value="NZ_CP117025.1"/>
</dbReference>
<evidence type="ECO:0000259" key="1">
    <source>
        <dbReference type="Pfam" id="PF02581"/>
    </source>
</evidence>
<reference evidence="3" key="1">
    <citation type="submission" date="2016-01" db="EMBL/GenBank/DDBJ databases">
        <title>Draft genome of Chromobacterium sp. F49.</title>
        <authorList>
            <person name="Hong K.W."/>
        </authorList>
    </citation>
    <scope>NUCLEOTIDE SEQUENCE [LARGE SCALE GENOMIC DNA]</scope>
    <source>
        <strain evidence="3">CN3</strain>
    </source>
</reference>
<proteinExistence type="predicted"/>
<dbReference type="InterPro" id="IPR022998">
    <property type="entry name" value="ThiamineP_synth_TenI"/>
</dbReference>
<name>A0ABR5YD07_9SPHN</name>
<dbReference type="InterPro" id="IPR013785">
    <property type="entry name" value="Aldolase_TIM"/>
</dbReference>
<dbReference type="SUPFAM" id="SSF51391">
    <property type="entry name" value="Thiamin phosphate synthase"/>
    <property type="match status" value="1"/>
</dbReference>
<feature type="domain" description="Thiamine phosphate synthase/TenI" evidence="1">
    <location>
        <begin position="82"/>
        <end position="169"/>
    </location>
</feature>
<protein>
    <submittedName>
        <fullName evidence="2">Thiamine monophosphate synthase</fullName>
    </submittedName>
</protein>
<keyword evidence="3" id="KW-1185">Reference proteome</keyword>
<dbReference type="EMBL" id="LQQO01000014">
    <property type="protein sequence ID" value="KZE15005.1"/>
    <property type="molecule type" value="Genomic_DNA"/>
</dbReference>
<dbReference type="Proteomes" id="UP000076609">
    <property type="component" value="Unassembled WGS sequence"/>
</dbReference>